<evidence type="ECO:0008006" key="3">
    <source>
        <dbReference type="Google" id="ProtNLM"/>
    </source>
</evidence>
<organism evidence="2">
    <name type="scientific">Abalone herpesvirus Taiwan/2005</name>
    <dbReference type="NCBI Taxonomy" id="1821058"/>
    <lineage>
        <taxon>Viruses</taxon>
        <taxon>Duplodnaviria</taxon>
        <taxon>Heunggongvirae</taxon>
        <taxon>Peploviricota</taxon>
        <taxon>Herviviricetes</taxon>
        <taxon>Herpesvirales</taxon>
    </lineage>
</organism>
<feature type="region of interest" description="Disordered" evidence="1">
    <location>
        <begin position="281"/>
        <end position="300"/>
    </location>
</feature>
<sequence>MALITPTEILSTMNVLSQGAALNGGLIMLTNPAYMVPPTDETQKTMLRNVISYFQKVIGDVKPETTTASTNTSDDEDVVVAAAPVAETKVTSETIFAVPAIPVRRAPRKDIANCVEEEEPEEEPEQTHEIAEIDFSFLEGCVDQIAMPPPAVPVSDVVLQTPAHQPTYEVATTATTTADVDILEQAMNCADMYDLPPPSVMADDSITCVDCQGKFDRVECSYTNFEIIPCGHFMCDTCFHAHRGFECLYCHGHINKKDMIDELLDVCCDAEAFALLDMAEKEEKEEKEAEEAEAEAAELDDEKDMVDVTPVVVVNNNNKRKIDTTEQEAAPAKKARTSSGGVGMRGTKKPRNVPNRNWIQYAKDNADPSKPARKINFAKTEVADMQAVRQAYKLPRDDKCYLKNVKKSKCVLGDIDVCRVLKDIYMAKMDAKSAVKPSLPTKFLTRFVSNLQVGKCRVCAMDLHEESARDCGCNCIGTECLRCHKIDVALRRVALPSENPEKHCLKCLSHRGDFDMPAC</sequence>
<reference evidence="2" key="1">
    <citation type="submission" date="2015-11" db="EMBL/GenBank/DDBJ databases">
        <authorList>
            <person name="Chen M.H."/>
            <person name="Kuo S.T."/>
            <person name="Chang P.H."/>
        </authorList>
    </citation>
    <scope>NUCLEOTIDE SEQUENCE</scope>
    <source>
        <strain evidence="2">Taiwan/2005</strain>
    </source>
</reference>
<name>A0A145VVD0_9VIRU</name>
<feature type="compositionally biased region" description="Acidic residues" evidence="1">
    <location>
        <begin position="288"/>
        <end position="300"/>
    </location>
</feature>
<evidence type="ECO:0000256" key="1">
    <source>
        <dbReference type="SAM" id="MobiDB-lite"/>
    </source>
</evidence>
<feature type="region of interest" description="Disordered" evidence="1">
    <location>
        <begin position="322"/>
        <end position="354"/>
    </location>
</feature>
<proteinExistence type="predicted"/>
<gene>
    <name evidence="2" type="ORF">tc2005_p094c</name>
</gene>
<evidence type="ECO:0000313" key="2">
    <source>
        <dbReference type="EMBL" id="AMW36238.1"/>
    </source>
</evidence>
<protein>
    <recommendedName>
        <fullName evidence="3">RING-type domain-containing protein</fullName>
    </recommendedName>
</protein>
<dbReference type="EMBL" id="KU096999">
    <property type="protein sequence ID" value="AMW36238.1"/>
    <property type="molecule type" value="Genomic_DNA"/>
</dbReference>
<accession>A0A145VVD0</accession>